<keyword evidence="2" id="KW-1185">Reference proteome</keyword>
<evidence type="ECO:0000313" key="2">
    <source>
        <dbReference type="Proteomes" id="UP000245910"/>
    </source>
</evidence>
<sequence length="60" mass="6629">MSFPLNSRITAFLAGITRGSSRAMKFAPLNGGPTALLSLYRDIHSFAIPKMEEFEVEIVQ</sequence>
<proteinExistence type="predicted"/>
<dbReference type="EMBL" id="LN649230">
    <property type="protein sequence ID" value="CEI62778.1"/>
    <property type="molecule type" value="Genomic_DNA"/>
</dbReference>
<protein>
    <submittedName>
        <fullName evidence="1">Uncharacterized protein</fullName>
    </submittedName>
</protein>
<reference evidence="2" key="1">
    <citation type="submission" date="2014-10" db="EMBL/GenBank/DDBJ databases">
        <authorList>
            <person name="King R."/>
        </authorList>
    </citation>
    <scope>NUCLEOTIDE SEQUENCE [LARGE SCALE GENOMIC DNA]</scope>
    <source>
        <strain evidence="2">A3/5</strain>
    </source>
</reference>
<dbReference type="Proteomes" id="UP000245910">
    <property type="component" value="Chromosome II"/>
</dbReference>
<accession>A0A2L2T005</accession>
<evidence type="ECO:0000313" key="1">
    <source>
        <dbReference type="EMBL" id="CEI62778.1"/>
    </source>
</evidence>
<organism evidence="1 2">
    <name type="scientific">Fusarium venenatum</name>
    <dbReference type="NCBI Taxonomy" id="56646"/>
    <lineage>
        <taxon>Eukaryota</taxon>
        <taxon>Fungi</taxon>
        <taxon>Dikarya</taxon>
        <taxon>Ascomycota</taxon>
        <taxon>Pezizomycotina</taxon>
        <taxon>Sordariomycetes</taxon>
        <taxon>Hypocreomycetidae</taxon>
        <taxon>Hypocreales</taxon>
        <taxon>Nectriaceae</taxon>
        <taxon>Fusarium</taxon>
    </lineage>
</organism>
<name>A0A2L2T005_9HYPO</name>
<dbReference type="AlphaFoldDB" id="A0A2L2T005"/>